<accession>D1Z1F1</accession>
<reference evidence="1 2" key="2">
    <citation type="journal article" date="2008" name="Int. J. Syst. Evol. Microbiol.">
        <title>Methanocella paludicola gen. nov., sp. nov., a methane-producing archaeon, the first isolate of the lineage 'Rice Cluster I', and proposal of the new archaeal order Methanocellales ord. nov.</title>
        <authorList>
            <person name="Sakai S."/>
            <person name="Imachi H."/>
            <person name="Hanada S."/>
            <person name="Ohashi A."/>
            <person name="Harada H."/>
            <person name="Kamagata Y."/>
        </authorList>
    </citation>
    <scope>NUCLEOTIDE SEQUENCE [LARGE SCALE GENOMIC DNA]</scope>
    <source>
        <strain evidence="2">DSM 17711 / JCM 13418 / NBRC 101707 / SANAE</strain>
    </source>
</reference>
<name>D1Z1F1_METPS</name>
<evidence type="ECO:0000313" key="1">
    <source>
        <dbReference type="EMBL" id="BAI62523.1"/>
    </source>
</evidence>
<keyword evidence="2" id="KW-1185">Reference proteome</keyword>
<dbReference type="KEGG" id="mpd:MCP_2451"/>
<dbReference type="EMBL" id="AP011532">
    <property type="protein sequence ID" value="BAI62523.1"/>
    <property type="molecule type" value="Genomic_DNA"/>
</dbReference>
<reference evidence="2" key="3">
    <citation type="journal article" date="2011" name="PLoS ONE">
        <title>Genome sequence of a mesophilic hydrogenotrophic methanogen Methanocella paludicola, the first cultivated representative of the order Methanocellales.</title>
        <authorList>
            <person name="Sakai S."/>
            <person name="Takaki Y."/>
            <person name="Shimamura S."/>
            <person name="Sekine M."/>
            <person name="Tajima T."/>
            <person name="Kosugi H."/>
            <person name="Ichikawa N."/>
            <person name="Tasumi E."/>
            <person name="Hiraki A.T."/>
            <person name="Shimizu A."/>
            <person name="Kato Y."/>
            <person name="Nishiko R."/>
            <person name="Mori K."/>
            <person name="Fujita N."/>
            <person name="Imachi H."/>
            <person name="Takai K."/>
        </authorList>
    </citation>
    <scope>NUCLEOTIDE SEQUENCE [LARGE SCALE GENOMIC DNA]</scope>
    <source>
        <strain evidence="2">DSM 17711 / JCM 13418 / NBRC 101707 / SANAE</strain>
    </source>
</reference>
<dbReference type="AlphaFoldDB" id="D1Z1F1"/>
<dbReference type="InterPro" id="IPR013783">
    <property type="entry name" value="Ig-like_fold"/>
</dbReference>
<sequence length="198" mass="20579">MVFKRHYFSGINNRPRPYTGMGCIMVRSVFKLMLAFGLIAAGAMMIVSGVQGASGAAPVNVSQTGPVAVSATTTALPPGAAGSEVVGYGTDKDTYNRGDTAKGYIELKNTGNSVINDATIRVTASRNVPALGTVSLGTKDFKLTGLGIKPGEMKKAQFSVDIPKEYSGFSTAGDYTISGKVLVNGKEVGAFSKKVKVV</sequence>
<gene>
    <name evidence="1" type="ordered locus">MCP_2451</name>
</gene>
<protein>
    <recommendedName>
        <fullName evidence="3">CARDB domain-containing protein</fullName>
    </recommendedName>
</protein>
<evidence type="ECO:0000313" key="2">
    <source>
        <dbReference type="Proteomes" id="UP000001882"/>
    </source>
</evidence>
<reference evidence="1 2" key="1">
    <citation type="journal article" date="2007" name="Appl. Environ. Microbiol.">
        <title>Isolation of key methanogens for global methane emission from rice paddy fields: a novel isolate affiliated with the clone cluster rice cluster I.</title>
        <authorList>
            <person name="Sakai S."/>
            <person name="Imachi H."/>
            <person name="Sekiguchi Y."/>
            <person name="Ohashi A."/>
            <person name="Harada H."/>
            <person name="Kamagata Y."/>
        </authorList>
    </citation>
    <scope>NUCLEOTIDE SEQUENCE [LARGE SCALE GENOMIC DNA]</scope>
    <source>
        <strain evidence="2">DSM 17711 / JCM 13418 / NBRC 101707 / SANAE</strain>
    </source>
</reference>
<dbReference type="eggNOG" id="arCOG11013">
    <property type="taxonomic scope" value="Archaea"/>
</dbReference>
<dbReference type="InParanoid" id="D1Z1F1"/>
<dbReference type="STRING" id="304371.MCP_2451"/>
<proteinExistence type="predicted"/>
<dbReference type="SMR" id="D1Z1F1"/>
<dbReference type="Gene3D" id="2.60.40.10">
    <property type="entry name" value="Immunoglobulins"/>
    <property type="match status" value="1"/>
</dbReference>
<dbReference type="Proteomes" id="UP000001882">
    <property type="component" value="Chromosome"/>
</dbReference>
<evidence type="ECO:0008006" key="3">
    <source>
        <dbReference type="Google" id="ProtNLM"/>
    </source>
</evidence>
<organism evidence="1 2">
    <name type="scientific">Methanocella paludicola (strain DSM 17711 / JCM 13418 / NBRC 101707 / SANAE)</name>
    <dbReference type="NCBI Taxonomy" id="304371"/>
    <lineage>
        <taxon>Archaea</taxon>
        <taxon>Methanobacteriati</taxon>
        <taxon>Methanobacteriota</taxon>
        <taxon>Stenosarchaea group</taxon>
        <taxon>Methanomicrobia</taxon>
        <taxon>Methanocellales</taxon>
        <taxon>Methanocellaceae</taxon>
        <taxon>Methanocella</taxon>
    </lineage>
</organism>